<reference evidence="10 11" key="1">
    <citation type="journal article" date="2021" name="Sci. Rep.">
        <title>Chromosome anchoring in Senegalese sole (Solea senegalensis) reveals sex-associated markers and genome rearrangements in flatfish.</title>
        <authorList>
            <person name="Guerrero-Cozar I."/>
            <person name="Gomez-Garrido J."/>
            <person name="Berbel C."/>
            <person name="Martinez-Blanch J.F."/>
            <person name="Alioto T."/>
            <person name="Claros M.G."/>
            <person name="Gagnaire P.A."/>
            <person name="Manchado M."/>
        </authorList>
    </citation>
    <scope>NUCLEOTIDE SEQUENCE [LARGE SCALE GENOMIC DNA]</scope>
    <source>
        <strain evidence="10">Sse05_10M</strain>
    </source>
</reference>
<feature type="signal peptide" evidence="8">
    <location>
        <begin position="1"/>
        <end position="20"/>
    </location>
</feature>
<feature type="disulfide bond" evidence="5">
    <location>
        <begin position="71"/>
        <end position="86"/>
    </location>
</feature>
<evidence type="ECO:0000256" key="2">
    <source>
        <dbReference type="ARBA" id="ARBA00022737"/>
    </source>
</evidence>
<dbReference type="GO" id="GO:0008630">
    <property type="term" value="P:intrinsic apoptotic signaling pathway in response to DNA damage"/>
    <property type="evidence" value="ECO:0007669"/>
    <property type="project" value="TreeGrafter"/>
</dbReference>
<dbReference type="GO" id="GO:0150079">
    <property type="term" value="P:negative regulation of neuroinflammatory response"/>
    <property type="evidence" value="ECO:0007669"/>
    <property type="project" value="TreeGrafter"/>
</dbReference>
<dbReference type="PROSITE" id="PS00652">
    <property type="entry name" value="TNFR_NGFR_1"/>
    <property type="match status" value="1"/>
</dbReference>
<keyword evidence="2" id="KW-0677">Repeat</keyword>
<dbReference type="InterPro" id="IPR051670">
    <property type="entry name" value="TNF_chemokine_rcpt-like"/>
</dbReference>
<dbReference type="EMBL" id="JAGKHQ010000016">
    <property type="protein sequence ID" value="KAG7495358.1"/>
    <property type="molecule type" value="Genomic_DNA"/>
</dbReference>
<feature type="domain" description="TNFR-Cys" evidence="9">
    <location>
        <begin position="158"/>
        <end position="197"/>
    </location>
</feature>
<evidence type="ECO:0000256" key="8">
    <source>
        <dbReference type="SAM" id="SignalP"/>
    </source>
</evidence>
<feature type="repeat" description="TNFR-Cys" evidence="5">
    <location>
        <begin position="70"/>
        <end position="112"/>
    </location>
</feature>
<dbReference type="Pfam" id="PF00020">
    <property type="entry name" value="TNFR_c6"/>
    <property type="match status" value="2"/>
</dbReference>
<protein>
    <submittedName>
        <fullName evidence="10">Tumor necrosis factor receptor superfamily member 1B-like</fullName>
    </submittedName>
</protein>
<dbReference type="AlphaFoldDB" id="A0AAV6QSU5"/>
<evidence type="ECO:0000256" key="4">
    <source>
        <dbReference type="ARBA" id="ARBA00023180"/>
    </source>
</evidence>
<keyword evidence="11" id="KW-1185">Reference proteome</keyword>
<comment type="caution">
    <text evidence="5">Lacks conserved residue(s) required for the propagation of feature annotation.</text>
</comment>
<keyword evidence="10" id="KW-0675">Receptor</keyword>
<dbReference type="CDD" id="cd15835">
    <property type="entry name" value="TNFRSF1B_teleost"/>
    <property type="match status" value="1"/>
</dbReference>
<feature type="region of interest" description="Disordered" evidence="6">
    <location>
        <begin position="395"/>
        <end position="420"/>
    </location>
</feature>
<sequence length="530" mass="57797">MKNILVLLALLSVRTSKVCSQPYEADSDGKCHNPTREYRVDDSNLCCKKCPPGQRLIQECSQNTDSVCEPCEQGQYMESWNYARNCFSCVKCKTKKGLQYGQVCSSTTRSSCVCQSGMYCIIGFDDPYCTACQKYSLCSAGYGVSVSGTANSNVKCRRCPDGTFSDTNSHTDPCRPHTKCHGKAVVRNGSATSDTVCENTAAVTSKLLLSKITGHHLDTVFSTASTIKSKDTTMSDSTLSAWPSVSEEVSNHTTKSLPSPTESGINLVAVIAGIVGFILFFITLILVFLCKPVWKKDVARFHHKLDANGNCESDDKQISQNYLGETRLTSFTVASTEQQCLLEKVATCSDYNHSIETLTRTDDCSSQEEIGSLQSTAVLNNSHCALSRPMTLISNAEPVTPQPSVPSLAQSSSQPTSPQIISPVTTSPHVNVNITFHIGNGSCGTPAVIPTKLTEPDCNLPFGEEEESFSIPQQEDGKQSLMSVQDSTFSAVSSVCCRCVLLSFLKKTLHWRHRCCCGQCDQIQLKYQDF</sequence>
<feature type="chain" id="PRO_5043731093" evidence="8">
    <location>
        <begin position="21"/>
        <end position="530"/>
    </location>
</feature>
<evidence type="ECO:0000313" key="10">
    <source>
        <dbReference type="EMBL" id="KAG7495358.1"/>
    </source>
</evidence>
<keyword evidence="7" id="KW-0472">Membrane</keyword>
<evidence type="ECO:0000256" key="3">
    <source>
        <dbReference type="ARBA" id="ARBA00023157"/>
    </source>
</evidence>
<evidence type="ECO:0000256" key="5">
    <source>
        <dbReference type="PROSITE-ProRule" id="PRU00206"/>
    </source>
</evidence>
<dbReference type="GO" id="GO:0005031">
    <property type="term" value="F:tumor necrosis factor receptor activity"/>
    <property type="evidence" value="ECO:0007669"/>
    <property type="project" value="TreeGrafter"/>
</dbReference>
<feature type="compositionally biased region" description="Low complexity" evidence="6">
    <location>
        <begin position="410"/>
        <end position="420"/>
    </location>
</feature>
<dbReference type="GO" id="GO:0051044">
    <property type="term" value="P:positive regulation of membrane protein ectodomain proteolysis"/>
    <property type="evidence" value="ECO:0007669"/>
    <property type="project" value="TreeGrafter"/>
</dbReference>
<feature type="disulfide bond" evidence="5">
    <location>
        <begin position="50"/>
        <end position="68"/>
    </location>
</feature>
<feature type="repeat" description="TNFR-Cys" evidence="5">
    <location>
        <begin position="30"/>
        <end position="68"/>
    </location>
</feature>
<evidence type="ECO:0000256" key="1">
    <source>
        <dbReference type="ARBA" id="ARBA00022729"/>
    </source>
</evidence>
<proteinExistence type="predicted"/>
<dbReference type="InterPro" id="IPR001368">
    <property type="entry name" value="TNFR/NGFR_Cys_rich_reg"/>
</dbReference>
<dbReference type="PANTHER" id="PTHR47386:SF1">
    <property type="entry name" value="TUMOR NECROSIS FACTOR RECEPTOR SUPERFAMILY MEMBER 1B"/>
    <property type="match status" value="1"/>
</dbReference>
<name>A0AAV6QSU5_SOLSE</name>
<gene>
    <name evidence="10" type="ORF">JOB18_048062</name>
</gene>
<dbReference type="GO" id="GO:0042129">
    <property type="term" value="P:regulation of T cell proliferation"/>
    <property type="evidence" value="ECO:0007669"/>
    <property type="project" value="TreeGrafter"/>
</dbReference>
<dbReference type="PANTHER" id="PTHR47386">
    <property type="entry name" value="TUMOR NECROSIS FACTOR RECEPTOR SUPERFAMILY MEMBER 1B"/>
    <property type="match status" value="1"/>
</dbReference>
<comment type="caution">
    <text evidence="10">The sequence shown here is derived from an EMBL/GenBank/DDBJ whole genome shotgun (WGS) entry which is preliminary data.</text>
</comment>
<dbReference type="GO" id="GO:0002724">
    <property type="term" value="P:regulation of T cell cytokine production"/>
    <property type="evidence" value="ECO:0007669"/>
    <property type="project" value="TreeGrafter"/>
</dbReference>
<dbReference type="Proteomes" id="UP000693946">
    <property type="component" value="Linkage Group LG4"/>
</dbReference>
<feature type="domain" description="TNFR-Cys" evidence="9">
    <location>
        <begin position="70"/>
        <end position="112"/>
    </location>
</feature>
<keyword evidence="7" id="KW-1133">Transmembrane helix</keyword>
<evidence type="ECO:0000259" key="9">
    <source>
        <dbReference type="PROSITE" id="PS50050"/>
    </source>
</evidence>
<accession>A0AAV6QSU5</accession>
<dbReference type="GO" id="GO:0031643">
    <property type="term" value="P:positive regulation of myelination"/>
    <property type="evidence" value="ECO:0007669"/>
    <property type="project" value="TreeGrafter"/>
</dbReference>
<keyword evidence="7" id="KW-0812">Transmembrane</keyword>
<dbReference type="GO" id="GO:0043120">
    <property type="term" value="F:tumor necrosis factor binding"/>
    <property type="evidence" value="ECO:0007669"/>
    <property type="project" value="TreeGrafter"/>
</dbReference>
<feature type="transmembrane region" description="Helical" evidence="7">
    <location>
        <begin position="267"/>
        <end position="290"/>
    </location>
</feature>
<evidence type="ECO:0000256" key="6">
    <source>
        <dbReference type="SAM" id="MobiDB-lite"/>
    </source>
</evidence>
<feature type="domain" description="TNFR-Cys" evidence="9">
    <location>
        <begin position="30"/>
        <end position="68"/>
    </location>
</feature>
<organism evidence="10 11">
    <name type="scientific">Solea senegalensis</name>
    <name type="common">Senegalese sole</name>
    <dbReference type="NCBI Taxonomy" id="28829"/>
    <lineage>
        <taxon>Eukaryota</taxon>
        <taxon>Metazoa</taxon>
        <taxon>Chordata</taxon>
        <taxon>Craniata</taxon>
        <taxon>Vertebrata</taxon>
        <taxon>Euteleostomi</taxon>
        <taxon>Actinopterygii</taxon>
        <taxon>Neopterygii</taxon>
        <taxon>Teleostei</taxon>
        <taxon>Neoteleostei</taxon>
        <taxon>Acanthomorphata</taxon>
        <taxon>Carangaria</taxon>
        <taxon>Pleuronectiformes</taxon>
        <taxon>Pleuronectoidei</taxon>
        <taxon>Soleidae</taxon>
        <taxon>Solea</taxon>
    </lineage>
</organism>
<evidence type="ECO:0000256" key="7">
    <source>
        <dbReference type="SAM" id="Phobius"/>
    </source>
</evidence>
<feature type="disulfide bond" evidence="5">
    <location>
        <begin position="159"/>
        <end position="174"/>
    </location>
</feature>
<dbReference type="SMART" id="SM00208">
    <property type="entry name" value="TNFR"/>
    <property type="match status" value="4"/>
</dbReference>
<evidence type="ECO:0000313" key="11">
    <source>
        <dbReference type="Proteomes" id="UP000693946"/>
    </source>
</evidence>
<dbReference type="GO" id="GO:0097191">
    <property type="term" value="P:extrinsic apoptotic signaling pathway"/>
    <property type="evidence" value="ECO:0007669"/>
    <property type="project" value="TreeGrafter"/>
</dbReference>
<feature type="disulfide bond" evidence="5">
    <location>
        <begin position="31"/>
        <end position="46"/>
    </location>
</feature>
<keyword evidence="1 8" id="KW-0732">Signal</keyword>
<keyword evidence="4" id="KW-0325">Glycoprotein</keyword>
<feature type="disulfide bond" evidence="5">
    <location>
        <begin position="47"/>
        <end position="60"/>
    </location>
</feature>
<dbReference type="PROSITE" id="PS50050">
    <property type="entry name" value="TNFR_NGFR_2"/>
    <property type="match status" value="3"/>
</dbReference>
<dbReference type="GO" id="GO:0048714">
    <property type="term" value="P:positive regulation of oligodendrocyte differentiation"/>
    <property type="evidence" value="ECO:0007669"/>
    <property type="project" value="TreeGrafter"/>
</dbReference>
<keyword evidence="3 5" id="KW-1015">Disulfide bond</keyword>
<feature type="repeat" description="TNFR-Cys" evidence="5">
    <location>
        <begin position="158"/>
        <end position="197"/>
    </location>
</feature>